<evidence type="ECO:0008006" key="4">
    <source>
        <dbReference type="Google" id="ProtNLM"/>
    </source>
</evidence>
<dbReference type="EMBL" id="LNQE01000970">
    <property type="protein sequence ID" value="KUG22414.1"/>
    <property type="molecule type" value="Genomic_DNA"/>
</dbReference>
<sequence>MKKNTSEKDHRNFLNEAEMLLEQNKFPDALNLAQERLRLMPADADAYVIAASALIGMGRSNEARDILKDVGMIISDFSFVYDRVGDAYRKSGFHQDAAFCYEQFLSLHPGADDARMVIEKMTLLDQEDHPVNEIDVIDENIPEPELFTVTLADLYIRQGHFPEARRILEEIVKKEPQNVQAAKKLDMLRKALEPASTVGEKFDSDKLIKVLSSWLQNIDRLKMHATGE</sequence>
<proteinExistence type="predicted"/>
<evidence type="ECO:0000256" key="2">
    <source>
        <dbReference type="ARBA" id="ARBA00022803"/>
    </source>
</evidence>
<gene>
    <name evidence="3" type="ORF">ASZ90_007818</name>
</gene>
<dbReference type="InterPro" id="IPR051012">
    <property type="entry name" value="CellSynth/LPSAsmb/PSIAsmb"/>
</dbReference>
<dbReference type="SUPFAM" id="SSF48452">
    <property type="entry name" value="TPR-like"/>
    <property type="match status" value="1"/>
</dbReference>
<evidence type="ECO:0000256" key="1">
    <source>
        <dbReference type="ARBA" id="ARBA00022737"/>
    </source>
</evidence>
<keyword evidence="2" id="KW-0802">TPR repeat</keyword>
<keyword evidence="1" id="KW-0677">Repeat</keyword>
<dbReference type="Pfam" id="PF14559">
    <property type="entry name" value="TPR_19"/>
    <property type="match status" value="2"/>
</dbReference>
<comment type="caution">
    <text evidence="3">The sequence shown here is derived from an EMBL/GenBank/DDBJ whole genome shotgun (WGS) entry which is preliminary data.</text>
</comment>
<name>A0A0W8FP73_9ZZZZ</name>
<dbReference type="Gene3D" id="1.25.40.10">
    <property type="entry name" value="Tetratricopeptide repeat domain"/>
    <property type="match status" value="2"/>
</dbReference>
<protein>
    <recommendedName>
        <fullName evidence="4">Tetratricopeptide repeat protein</fullName>
    </recommendedName>
</protein>
<dbReference type="InterPro" id="IPR019734">
    <property type="entry name" value="TPR_rpt"/>
</dbReference>
<dbReference type="PANTHER" id="PTHR45586:SF1">
    <property type="entry name" value="LIPOPOLYSACCHARIDE ASSEMBLY PROTEIN B"/>
    <property type="match status" value="1"/>
</dbReference>
<dbReference type="InterPro" id="IPR011990">
    <property type="entry name" value="TPR-like_helical_dom_sf"/>
</dbReference>
<dbReference type="PROSITE" id="PS50005">
    <property type="entry name" value="TPR"/>
    <property type="match status" value="1"/>
</dbReference>
<dbReference type="PANTHER" id="PTHR45586">
    <property type="entry name" value="TPR REPEAT-CONTAINING PROTEIN PA4667"/>
    <property type="match status" value="1"/>
</dbReference>
<dbReference type="AlphaFoldDB" id="A0A0W8FP73"/>
<organism evidence="3">
    <name type="scientific">hydrocarbon metagenome</name>
    <dbReference type="NCBI Taxonomy" id="938273"/>
    <lineage>
        <taxon>unclassified sequences</taxon>
        <taxon>metagenomes</taxon>
        <taxon>ecological metagenomes</taxon>
    </lineage>
</organism>
<evidence type="ECO:0000313" key="3">
    <source>
        <dbReference type="EMBL" id="KUG22414.1"/>
    </source>
</evidence>
<accession>A0A0W8FP73</accession>
<reference evidence="3" key="1">
    <citation type="journal article" date="2015" name="Proc. Natl. Acad. Sci. U.S.A.">
        <title>Networks of energetic and metabolic interactions define dynamics in microbial communities.</title>
        <authorList>
            <person name="Embree M."/>
            <person name="Liu J.K."/>
            <person name="Al-Bassam M.M."/>
            <person name="Zengler K."/>
        </authorList>
    </citation>
    <scope>NUCLEOTIDE SEQUENCE</scope>
</reference>